<dbReference type="Proteomes" id="UP000005139">
    <property type="component" value="Unassembled WGS sequence"/>
</dbReference>
<reference evidence="2 3" key="2">
    <citation type="submission" date="2007-01" db="EMBL/GenBank/DDBJ databases">
        <title>Sequencing of the draft genome and assembly of Thermosinus carboxydivorans Nor1.</title>
        <authorList>
            <consortium name="US DOE Joint Genome Institute (JGI-PGF)"/>
            <person name="Copeland A."/>
            <person name="Lucas S."/>
            <person name="Lapidus A."/>
            <person name="Barry K."/>
            <person name="Glavina del Rio T."/>
            <person name="Dalin E."/>
            <person name="Tice H."/>
            <person name="Bruce D."/>
            <person name="Pitluck S."/>
            <person name="Richardson P."/>
        </authorList>
    </citation>
    <scope>NUCLEOTIDE SEQUENCE [LARGE SCALE GENOMIC DNA]</scope>
    <source>
        <strain evidence="2 3">Nor1</strain>
    </source>
</reference>
<reference evidence="2 3" key="1">
    <citation type="submission" date="2007-01" db="EMBL/GenBank/DDBJ databases">
        <title>Annotation of the draft genome assembly of Thermosinus carboxydivorans Nor1.</title>
        <authorList>
            <consortium name="US DOE Joint Genome Institute (JGI-ORNL)"/>
            <person name="Larimer F."/>
            <person name="Land M."/>
            <person name="Hauser L."/>
        </authorList>
    </citation>
    <scope>NUCLEOTIDE SEQUENCE [LARGE SCALE GENOMIC DNA]</scope>
    <source>
        <strain evidence="2 3">Nor1</strain>
    </source>
</reference>
<dbReference type="AlphaFoldDB" id="A1HPV0"/>
<evidence type="ECO:0000313" key="3">
    <source>
        <dbReference type="Proteomes" id="UP000005139"/>
    </source>
</evidence>
<dbReference type="InterPro" id="IPR008764">
    <property type="entry name" value="Peptidase_U57"/>
</dbReference>
<evidence type="ECO:0000313" key="2">
    <source>
        <dbReference type="EMBL" id="EAX48068.1"/>
    </source>
</evidence>
<evidence type="ECO:0000256" key="1">
    <source>
        <dbReference type="SAM" id="Coils"/>
    </source>
</evidence>
<name>A1HPV0_9FIRM</name>
<dbReference type="PIRSF" id="PIRSF011575">
    <property type="entry name" value="YabG"/>
    <property type="match status" value="1"/>
</dbReference>
<keyword evidence="1" id="KW-0175">Coiled coil</keyword>
<feature type="coiled-coil region" evidence="1">
    <location>
        <begin position="73"/>
        <end position="100"/>
    </location>
</feature>
<dbReference type="EMBL" id="AAWL01000005">
    <property type="protein sequence ID" value="EAX48068.1"/>
    <property type="molecule type" value="Genomic_DNA"/>
</dbReference>
<accession>A1HPV0</accession>
<gene>
    <name evidence="2" type="ORF">TcarDRAFT_1946</name>
</gene>
<keyword evidence="3" id="KW-1185">Reference proteome</keyword>
<protein>
    <submittedName>
        <fullName evidence="2">Peptidase U57, YabG</fullName>
    </submittedName>
</protein>
<organism evidence="2 3">
    <name type="scientific">Thermosinus carboxydivorans Nor1</name>
    <dbReference type="NCBI Taxonomy" id="401526"/>
    <lineage>
        <taxon>Bacteria</taxon>
        <taxon>Bacillati</taxon>
        <taxon>Bacillota</taxon>
        <taxon>Negativicutes</taxon>
        <taxon>Selenomonadales</taxon>
        <taxon>Sporomusaceae</taxon>
        <taxon>Thermosinus</taxon>
    </lineage>
</organism>
<proteinExistence type="predicted"/>
<dbReference type="MEROPS" id="U57.001"/>
<dbReference type="Pfam" id="PF05582">
    <property type="entry name" value="Peptidase_U57"/>
    <property type="match status" value="1"/>
</dbReference>
<sequence length="296" mass="33591">MTVPISVGDLVIRKSHGGDIVFKVTDIFCDGAGVRHCILKGLHYRLMADAPLDDVQRIDAEHLRNEIIRMESMHNESLKRVMLRRNLEREQREMARAEAVKKFDFFDCPGRVLHIDGDEEYLRMCLKTYSQLNIEAHGKWIEESKQPEMIIPLLQEYRPDILVVTGHDALVGSGKKEQDWRDLNSYRNSKYYIQSVRNARQFEPSRDELVIFAGACQSYFEAILEAGANFASSPTRIFIHAYDPVFIAEKVAFTPINKTVDISDAITASVTGVEGVGGLETRGKFRLGMPKTKIGL</sequence>
<dbReference type="eggNOG" id="ENOG502Z7P7">
    <property type="taxonomic scope" value="Bacteria"/>
</dbReference>
<dbReference type="NCBIfam" id="TIGR02855">
    <property type="entry name" value="spore_yabG"/>
    <property type="match status" value="1"/>
</dbReference>
<comment type="caution">
    <text evidence="2">The sequence shown here is derived from an EMBL/GenBank/DDBJ whole genome shotgun (WGS) entry which is preliminary data.</text>
</comment>